<accession>A0ABR2Z8V6</accession>
<keyword evidence="2" id="KW-1185">Reference proteome</keyword>
<protein>
    <submittedName>
        <fullName evidence="1">Uncharacterized protein</fullName>
    </submittedName>
</protein>
<evidence type="ECO:0000313" key="2">
    <source>
        <dbReference type="Proteomes" id="UP001437256"/>
    </source>
</evidence>
<comment type="caution">
    <text evidence="1">The sequence shown here is derived from an EMBL/GenBank/DDBJ whole genome shotgun (WGS) entry which is preliminary data.</text>
</comment>
<proteinExistence type="predicted"/>
<dbReference type="EMBL" id="JBBXMP010000600">
    <property type="protein sequence ID" value="KAL0057286.1"/>
    <property type="molecule type" value="Genomic_DNA"/>
</dbReference>
<evidence type="ECO:0000313" key="1">
    <source>
        <dbReference type="EMBL" id="KAL0057286.1"/>
    </source>
</evidence>
<sequence>MEGKMAGFNGEGRAGGRNAPGRFGLVGRWVWREEYHDLGTNEHRHQLVELGEALKSNILLALRRQKKLYQKPIRRPHSLSTVLDYDPDPVLSFHRYLDALTVNVATLPTSRILSTDAYSSPISFIITPELVSGGIDALSKTCSGCR</sequence>
<gene>
    <name evidence="1" type="ORF">AAF712_016077</name>
</gene>
<organism evidence="1 2">
    <name type="scientific">Marasmius tenuissimus</name>
    <dbReference type="NCBI Taxonomy" id="585030"/>
    <lineage>
        <taxon>Eukaryota</taxon>
        <taxon>Fungi</taxon>
        <taxon>Dikarya</taxon>
        <taxon>Basidiomycota</taxon>
        <taxon>Agaricomycotina</taxon>
        <taxon>Agaricomycetes</taxon>
        <taxon>Agaricomycetidae</taxon>
        <taxon>Agaricales</taxon>
        <taxon>Marasmiineae</taxon>
        <taxon>Marasmiaceae</taxon>
        <taxon>Marasmius</taxon>
    </lineage>
</organism>
<reference evidence="1 2" key="1">
    <citation type="submission" date="2024-05" db="EMBL/GenBank/DDBJ databases">
        <title>A draft genome resource for the thread blight pathogen Marasmius tenuissimus strain MS-2.</title>
        <authorList>
            <person name="Yulfo-Soto G.E."/>
            <person name="Baruah I.K."/>
            <person name="Amoako-Attah I."/>
            <person name="Bukari Y."/>
            <person name="Meinhardt L.W."/>
            <person name="Bailey B.A."/>
            <person name="Cohen S.P."/>
        </authorList>
    </citation>
    <scope>NUCLEOTIDE SEQUENCE [LARGE SCALE GENOMIC DNA]</scope>
    <source>
        <strain evidence="1 2">MS-2</strain>
    </source>
</reference>
<dbReference type="Proteomes" id="UP001437256">
    <property type="component" value="Unassembled WGS sequence"/>
</dbReference>
<name>A0ABR2Z8V6_9AGAR</name>